<reference evidence="2" key="1">
    <citation type="submission" date="2021-01" db="EMBL/GenBank/DDBJ databases">
        <title>Whole genome shotgun sequence of Virgisporangium aurantiacum NBRC 16421.</title>
        <authorList>
            <person name="Komaki H."/>
            <person name="Tamura T."/>
        </authorList>
    </citation>
    <scope>NUCLEOTIDE SEQUENCE</scope>
    <source>
        <strain evidence="2">NBRC 16421</strain>
    </source>
</reference>
<organism evidence="2 3">
    <name type="scientific">Virgisporangium aurantiacum</name>
    <dbReference type="NCBI Taxonomy" id="175570"/>
    <lineage>
        <taxon>Bacteria</taxon>
        <taxon>Bacillati</taxon>
        <taxon>Actinomycetota</taxon>
        <taxon>Actinomycetes</taxon>
        <taxon>Micromonosporales</taxon>
        <taxon>Micromonosporaceae</taxon>
        <taxon>Virgisporangium</taxon>
    </lineage>
</organism>
<evidence type="ECO:0000256" key="1">
    <source>
        <dbReference type="SAM" id="Phobius"/>
    </source>
</evidence>
<dbReference type="EMBL" id="BOPG01000088">
    <property type="protein sequence ID" value="GIJ63106.1"/>
    <property type="molecule type" value="Genomic_DNA"/>
</dbReference>
<keyword evidence="3" id="KW-1185">Reference proteome</keyword>
<sequence length="253" mass="26864">MTEVKDVGGVNVPARPTAPTARTARLAGATDAGPAAAGVWPGAEGNERGATTVDSPTAVPMLRARRALAFLLVMALALGAAAAFVALHVDPPYVDPPHVGPHHVGSHRVEVSRIGPYSFAVTARRPAGAAAGRDCPAGWLCLYAGPDFGYPRAHLRPCGSVELAPYGWSHRVRSVHSNLTDPADLAPPFDKVWFYMHPAPGEAVSIRHLLASVDGIWTSISDSSYLPFAEYLRYDCERRKRLQPPVGAVRGPV</sequence>
<protein>
    <submittedName>
        <fullName evidence="2">Uncharacterized protein</fullName>
    </submittedName>
</protein>
<feature type="transmembrane region" description="Helical" evidence="1">
    <location>
        <begin position="67"/>
        <end position="89"/>
    </location>
</feature>
<dbReference type="Proteomes" id="UP000612585">
    <property type="component" value="Unassembled WGS sequence"/>
</dbReference>
<keyword evidence="1" id="KW-0472">Membrane</keyword>
<gene>
    <name evidence="2" type="ORF">Vau01_106220</name>
</gene>
<keyword evidence="1" id="KW-1133">Transmembrane helix</keyword>
<keyword evidence="1" id="KW-0812">Transmembrane</keyword>
<evidence type="ECO:0000313" key="2">
    <source>
        <dbReference type="EMBL" id="GIJ63106.1"/>
    </source>
</evidence>
<evidence type="ECO:0000313" key="3">
    <source>
        <dbReference type="Proteomes" id="UP000612585"/>
    </source>
</evidence>
<proteinExistence type="predicted"/>
<dbReference type="AlphaFoldDB" id="A0A8J3ZFU7"/>
<comment type="caution">
    <text evidence="2">The sequence shown here is derived from an EMBL/GenBank/DDBJ whole genome shotgun (WGS) entry which is preliminary data.</text>
</comment>
<accession>A0A8J3ZFU7</accession>
<name>A0A8J3ZFU7_9ACTN</name>